<accession>A0A8K0WXB5</accession>
<keyword evidence="2" id="KW-1133">Transmembrane helix</keyword>
<feature type="transmembrane region" description="Helical" evidence="2">
    <location>
        <begin position="35"/>
        <end position="53"/>
    </location>
</feature>
<name>A0A8K0WXB5_9HYPO</name>
<feature type="transmembrane region" description="Helical" evidence="2">
    <location>
        <begin position="251"/>
        <end position="269"/>
    </location>
</feature>
<dbReference type="AlphaFoldDB" id="A0A8K0WXB5"/>
<feature type="region of interest" description="Disordered" evidence="1">
    <location>
        <begin position="104"/>
        <end position="126"/>
    </location>
</feature>
<keyword evidence="2" id="KW-0812">Transmembrane</keyword>
<gene>
    <name evidence="3" type="ORF">B0I35DRAFT_47067</name>
</gene>
<keyword evidence="4" id="KW-1185">Reference proteome</keyword>
<feature type="compositionally biased region" description="Polar residues" evidence="1">
    <location>
        <begin position="104"/>
        <end position="116"/>
    </location>
</feature>
<evidence type="ECO:0000256" key="2">
    <source>
        <dbReference type="SAM" id="Phobius"/>
    </source>
</evidence>
<reference evidence="3" key="1">
    <citation type="journal article" date="2021" name="Nat. Commun.">
        <title>Genetic determinants of endophytism in the Arabidopsis root mycobiome.</title>
        <authorList>
            <person name="Mesny F."/>
            <person name="Miyauchi S."/>
            <person name="Thiergart T."/>
            <person name="Pickel B."/>
            <person name="Atanasova L."/>
            <person name="Karlsson M."/>
            <person name="Huettel B."/>
            <person name="Barry K.W."/>
            <person name="Haridas S."/>
            <person name="Chen C."/>
            <person name="Bauer D."/>
            <person name="Andreopoulos W."/>
            <person name="Pangilinan J."/>
            <person name="LaButti K."/>
            <person name="Riley R."/>
            <person name="Lipzen A."/>
            <person name="Clum A."/>
            <person name="Drula E."/>
            <person name="Henrissat B."/>
            <person name="Kohler A."/>
            <person name="Grigoriev I.V."/>
            <person name="Martin F.M."/>
            <person name="Hacquard S."/>
        </authorList>
    </citation>
    <scope>NUCLEOTIDE SEQUENCE</scope>
    <source>
        <strain evidence="3">MPI-CAGE-CH-0235</strain>
    </source>
</reference>
<feature type="region of interest" description="Disordered" evidence="1">
    <location>
        <begin position="157"/>
        <end position="181"/>
    </location>
</feature>
<sequence>MKHSIYPEPTVSMPSGPNNNRHITLVTSQHPPSSWYILSLASTVFLFYFFAPWTRRPPIVESRLPTPPTGPPPCSLSPSPTDRNLGYCWKPGSRGTLLEQFQHSHTPPSRLATNADPQHCPSVAHQNSSPSPASLCEPCSSRCIFFLPPHSCSTGSQPSHHAPSLHGQIPSVSERRTSPSLRTPDRSFFCDELTYYYSLPSRPVVFGGQGNLRCILCLSPRSPLTNLANRIQDDSIKSTIRFPFHSRLRGSFIFLSLSFSFSFFFFFFLPSLQSLPALCIHATRPHHRHKLPALSKSNYSFSSYSFNPPSPFHPLHAYSSCSPDKDAILHFLRATKLPLPHWPPITWRVSSGSFHYSHSFSCLLLILTPLSVRPHAHAFSQK</sequence>
<dbReference type="EMBL" id="JAGPNK010000001">
    <property type="protein sequence ID" value="KAH7329547.1"/>
    <property type="molecule type" value="Genomic_DNA"/>
</dbReference>
<dbReference type="Proteomes" id="UP000813444">
    <property type="component" value="Unassembled WGS sequence"/>
</dbReference>
<keyword evidence="2" id="KW-0472">Membrane</keyword>
<protein>
    <submittedName>
        <fullName evidence="3">Uncharacterized protein</fullName>
    </submittedName>
</protein>
<organism evidence="3 4">
    <name type="scientific">Stachybotrys elegans</name>
    <dbReference type="NCBI Taxonomy" id="80388"/>
    <lineage>
        <taxon>Eukaryota</taxon>
        <taxon>Fungi</taxon>
        <taxon>Dikarya</taxon>
        <taxon>Ascomycota</taxon>
        <taxon>Pezizomycotina</taxon>
        <taxon>Sordariomycetes</taxon>
        <taxon>Hypocreomycetidae</taxon>
        <taxon>Hypocreales</taxon>
        <taxon>Stachybotryaceae</taxon>
        <taxon>Stachybotrys</taxon>
    </lineage>
</organism>
<evidence type="ECO:0000313" key="4">
    <source>
        <dbReference type="Proteomes" id="UP000813444"/>
    </source>
</evidence>
<evidence type="ECO:0000313" key="3">
    <source>
        <dbReference type="EMBL" id="KAH7329547.1"/>
    </source>
</evidence>
<evidence type="ECO:0000256" key="1">
    <source>
        <dbReference type="SAM" id="MobiDB-lite"/>
    </source>
</evidence>
<proteinExistence type="predicted"/>
<comment type="caution">
    <text evidence="3">The sequence shown here is derived from an EMBL/GenBank/DDBJ whole genome shotgun (WGS) entry which is preliminary data.</text>
</comment>